<protein>
    <submittedName>
        <fullName evidence="1">Uncharacterized protein</fullName>
    </submittedName>
</protein>
<dbReference type="AlphaFoldDB" id="H5SQ67"/>
<accession>H5SQ67</accession>
<name>H5SQ67_9CHLR</name>
<organism evidence="1">
    <name type="scientific">uncultured Chloroflexota bacterium</name>
    <dbReference type="NCBI Taxonomy" id="166587"/>
    <lineage>
        <taxon>Bacteria</taxon>
        <taxon>Bacillati</taxon>
        <taxon>Chloroflexota</taxon>
        <taxon>environmental samples</taxon>
    </lineage>
</organism>
<reference evidence="1" key="2">
    <citation type="journal article" date="2012" name="PLoS ONE">
        <title>A Deeply Branching Thermophilic Bacterium with an Ancient Acetyl-CoA Pathway Dominates a Subsurface Ecosystem.</title>
        <authorList>
            <person name="Takami H."/>
            <person name="Noguchi H."/>
            <person name="Takaki Y."/>
            <person name="Uchiyama I."/>
            <person name="Toyoda A."/>
            <person name="Nishi S."/>
            <person name="Chee G.-J."/>
            <person name="Arai W."/>
            <person name="Nunoura T."/>
            <person name="Itoh T."/>
            <person name="Hattori M."/>
            <person name="Takai K."/>
        </authorList>
    </citation>
    <scope>NUCLEOTIDE SEQUENCE</scope>
</reference>
<evidence type="ECO:0000313" key="1">
    <source>
        <dbReference type="EMBL" id="BAL58303.1"/>
    </source>
</evidence>
<gene>
    <name evidence="1" type="ORF">HGMM_F55G01C31</name>
</gene>
<dbReference type="EMBL" id="AP011799">
    <property type="protein sequence ID" value="BAL58303.1"/>
    <property type="molecule type" value="Genomic_DNA"/>
</dbReference>
<reference evidence="1" key="1">
    <citation type="journal article" date="2005" name="Environ. Microbiol.">
        <title>Genetic and functional properties of uncultivated thermophilic crenarchaeotes from a subsurface gold mine as revealed by analysis of genome fragments.</title>
        <authorList>
            <person name="Nunoura T."/>
            <person name="Hirayama H."/>
            <person name="Takami H."/>
            <person name="Oida H."/>
            <person name="Nishi S."/>
            <person name="Shimamura S."/>
            <person name="Suzuki Y."/>
            <person name="Inagaki F."/>
            <person name="Takai K."/>
            <person name="Nealson K.H."/>
            <person name="Horikoshi K."/>
        </authorList>
    </citation>
    <scope>NUCLEOTIDE SEQUENCE</scope>
</reference>
<sequence length="79" mass="8570">MQKPHEHRPAQVGSKPVLDYAWGRNALILSSGRNSVKNNKPLSKIARIGAPAKKSWKIADRISLQAFPTGGQAQLGRVA</sequence>
<proteinExistence type="predicted"/>